<proteinExistence type="predicted"/>
<feature type="region of interest" description="Disordered" evidence="1">
    <location>
        <begin position="115"/>
        <end position="183"/>
    </location>
</feature>
<gene>
    <name evidence="2" type="ORF">Q9L58_003081</name>
</gene>
<reference evidence="2 3" key="1">
    <citation type="submission" date="2024-02" db="EMBL/GenBank/DDBJ databases">
        <title>Discinaceae phylogenomics.</title>
        <authorList>
            <person name="Dirks A.C."/>
            <person name="James T.Y."/>
        </authorList>
    </citation>
    <scope>NUCLEOTIDE SEQUENCE [LARGE SCALE GENOMIC DNA]</scope>
    <source>
        <strain evidence="2 3">ACD0624</strain>
    </source>
</reference>
<accession>A0ABR3GPK4</accession>
<comment type="caution">
    <text evidence="2">The sequence shown here is derived from an EMBL/GenBank/DDBJ whole genome shotgun (WGS) entry which is preliminary data.</text>
</comment>
<organism evidence="2 3">
    <name type="scientific">Discina gigas</name>
    <dbReference type="NCBI Taxonomy" id="1032678"/>
    <lineage>
        <taxon>Eukaryota</taxon>
        <taxon>Fungi</taxon>
        <taxon>Dikarya</taxon>
        <taxon>Ascomycota</taxon>
        <taxon>Pezizomycotina</taxon>
        <taxon>Pezizomycetes</taxon>
        <taxon>Pezizales</taxon>
        <taxon>Discinaceae</taxon>
        <taxon>Discina</taxon>
    </lineage>
</organism>
<keyword evidence="3" id="KW-1185">Reference proteome</keyword>
<feature type="compositionally biased region" description="Low complexity" evidence="1">
    <location>
        <begin position="159"/>
        <end position="170"/>
    </location>
</feature>
<feature type="compositionally biased region" description="Basic and acidic residues" evidence="1">
    <location>
        <begin position="120"/>
        <end position="134"/>
    </location>
</feature>
<dbReference type="EMBL" id="JBBBZM010000029">
    <property type="protein sequence ID" value="KAL0637861.1"/>
    <property type="molecule type" value="Genomic_DNA"/>
</dbReference>
<name>A0ABR3GPK4_9PEZI</name>
<protein>
    <submittedName>
        <fullName evidence="2">Uncharacterized protein</fullName>
    </submittedName>
</protein>
<evidence type="ECO:0000313" key="3">
    <source>
        <dbReference type="Proteomes" id="UP001447188"/>
    </source>
</evidence>
<evidence type="ECO:0000256" key="1">
    <source>
        <dbReference type="SAM" id="MobiDB-lite"/>
    </source>
</evidence>
<evidence type="ECO:0000313" key="2">
    <source>
        <dbReference type="EMBL" id="KAL0637861.1"/>
    </source>
</evidence>
<dbReference type="Proteomes" id="UP001447188">
    <property type="component" value="Unassembled WGS sequence"/>
</dbReference>
<sequence length="329" mass="36753">MNIDFNQLRLGSFDTTAEIPPGTRVPLPKIKSRERGNSLQHFVKADISVEDQLKYRTYLLLANRNFVGFSRENLDIIAISFEHLSFSEAVNLKDYKRRIRAKLKEWKYDGFSDDDDEVDDRVQARDNKPERTETNPEVVGEIPGPVTPNSFVTMPPAPKSSGSSKGSKFGARSPIRARGTSPPQKAFPLFTLSPSLFDPMFLDKINLNDPARRALWIEAVWRFFNSGGRPPTAIENIRRQSFATASANSSPTTPTVPHFQPMVVPGHPQGSGGYDYMDGLETYLQEAQLNEEGDGNLAQMAGIGALSPGTLSFVQEQLQWRNIQDHDIV</sequence>